<dbReference type="PROSITE" id="PS50835">
    <property type="entry name" value="IG_LIKE"/>
    <property type="match status" value="1"/>
</dbReference>
<evidence type="ECO:0000256" key="2">
    <source>
        <dbReference type="SAM" id="Phobius"/>
    </source>
</evidence>
<feature type="signal peptide" evidence="3">
    <location>
        <begin position="1"/>
        <end position="19"/>
    </location>
</feature>
<keyword evidence="2" id="KW-0812">Transmembrane</keyword>
<evidence type="ECO:0000313" key="6">
    <source>
        <dbReference type="Proteomes" id="UP000290809"/>
    </source>
</evidence>
<protein>
    <recommendedName>
        <fullName evidence="4">Ig-like domain-containing protein</fullName>
    </recommendedName>
</protein>
<dbReference type="Proteomes" id="UP000290809">
    <property type="component" value="Unassembled WGS sequence"/>
</dbReference>
<accession>A0A430QGI1</accession>
<keyword evidence="2" id="KW-0472">Membrane</keyword>
<dbReference type="AlphaFoldDB" id="A0A430QGI1"/>
<name>A0A430QGI1_SCHBO</name>
<evidence type="ECO:0000256" key="3">
    <source>
        <dbReference type="SAM" id="SignalP"/>
    </source>
</evidence>
<gene>
    <name evidence="5" type="ORF">DC041_0005861</name>
</gene>
<dbReference type="InterPro" id="IPR013783">
    <property type="entry name" value="Ig-like_fold"/>
</dbReference>
<sequence length="566" mass="65982">MYMIFFIFYSLIIIPINQCIDRAKIQKNIRNFNHYYYHPHHDDYVIHSKDSCYQIQFNNNKIEELIKQSDVIIAGRLTYHDTYEKYKQIHSLYPNHIMTTTINTTTDTTTDTTTTTTNNNNSNIYFNITVLVKTIYKANYPIGNEVIIGPVYILDNNNHHHHGNGIGCLPVFYSNAKYIFFLKNNSKLLNYYEPISGIAEYTEYMEKKIYAYYCQNCVKPTIEPIPNQVLEYGQSLTTNCIATGIPTPTIMWIRDGKSINLADKGLTVETFDDLTYKLFTSIFKNSHHINVQIQQNNRTDEKLMVQQNNRTDEKLMVQQNNRTDEKLMAFSESRGNDLQSMLHALTTTLTLRGVFFTLFGALMSVLTFYGIWKCQQKSMHRRHLRRRNKSLFKHDSQTKTSHSVNHSNHENRIYNTGKENTAPISINDYYKRDQNIEHIPIPENYYGQTVNPQQLHDHSRNAIQFGYRPSSSLDQCNESAHKPENGLTLHNRPFGTDWSTRRIISQKPGSIRDRLPVLAEGSNLDLNIDRYPNYTDPIDRMNRFDQDRDISLNMISSSSSFIQTNT</sequence>
<feature type="transmembrane region" description="Helical" evidence="2">
    <location>
        <begin position="349"/>
        <end position="372"/>
    </location>
</feature>
<dbReference type="EMBL" id="QMKO01001758">
    <property type="protein sequence ID" value="RTG86797.1"/>
    <property type="molecule type" value="Genomic_DNA"/>
</dbReference>
<organism evidence="5 6">
    <name type="scientific">Schistosoma bovis</name>
    <name type="common">Blood fluke</name>
    <dbReference type="NCBI Taxonomy" id="6184"/>
    <lineage>
        <taxon>Eukaryota</taxon>
        <taxon>Metazoa</taxon>
        <taxon>Spiralia</taxon>
        <taxon>Lophotrochozoa</taxon>
        <taxon>Platyhelminthes</taxon>
        <taxon>Trematoda</taxon>
        <taxon>Digenea</taxon>
        <taxon>Strigeidida</taxon>
        <taxon>Schistosomatoidea</taxon>
        <taxon>Schistosomatidae</taxon>
        <taxon>Schistosoma</taxon>
    </lineage>
</organism>
<reference evidence="5 6" key="1">
    <citation type="journal article" date="2019" name="PLoS Pathog.">
        <title>Genome sequence of the bovine parasite Schistosoma bovis Tanzania.</title>
        <authorList>
            <person name="Oey H."/>
            <person name="Zakrzewski M."/>
            <person name="Gobert G."/>
            <person name="Gravermann K."/>
            <person name="Stoye J."/>
            <person name="Jones M."/>
            <person name="Mcmanus D."/>
            <person name="Krause L."/>
        </authorList>
    </citation>
    <scope>NUCLEOTIDE SEQUENCE [LARGE SCALE GENOMIC DNA]</scope>
    <source>
        <strain evidence="5 6">TAN1997</strain>
    </source>
</reference>
<dbReference type="Gene3D" id="2.60.40.10">
    <property type="entry name" value="Immunoglobulins"/>
    <property type="match status" value="1"/>
</dbReference>
<keyword evidence="6" id="KW-1185">Reference proteome</keyword>
<evidence type="ECO:0000259" key="4">
    <source>
        <dbReference type="PROSITE" id="PS50835"/>
    </source>
</evidence>
<comment type="caution">
    <text evidence="5">The sequence shown here is derived from an EMBL/GenBank/DDBJ whole genome shotgun (WGS) entry which is preliminary data.</text>
</comment>
<keyword evidence="3" id="KW-0732">Signal</keyword>
<dbReference type="STRING" id="6184.A0A430QGI1"/>
<dbReference type="InterPro" id="IPR036179">
    <property type="entry name" value="Ig-like_dom_sf"/>
</dbReference>
<keyword evidence="2" id="KW-1133">Transmembrane helix</keyword>
<proteinExistence type="predicted"/>
<feature type="region of interest" description="Disordered" evidence="1">
    <location>
        <begin position="394"/>
        <end position="415"/>
    </location>
</feature>
<dbReference type="SUPFAM" id="SSF48726">
    <property type="entry name" value="Immunoglobulin"/>
    <property type="match status" value="1"/>
</dbReference>
<feature type="chain" id="PRO_5018983686" description="Ig-like domain-containing protein" evidence="3">
    <location>
        <begin position="20"/>
        <end position="566"/>
    </location>
</feature>
<evidence type="ECO:0000256" key="1">
    <source>
        <dbReference type="SAM" id="MobiDB-lite"/>
    </source>
</evidence>
<dbReference type="InterPro" id="IPR007110">
    <property type="entry name" value="Ig-like_dom"/>
</dbReference>
<evidence type="ECO:0000313" key="5">
    <source>
        <dbReference type="EMBL" id="RTG86797.1"/>
    </source>
</evidence>
<feature type="domain" description="Ig-like" evidence="4">
    <location>
        <begin position="220"/>
        <end position="257"/>
    </location>
</feature>